<dbReference type="PANTHER" id="PTHR11932">
    <property type="entry name" value="CULLIN"/>
    <property type="match status" value="1"/>
</dbReference>
<dbReference type="Gene3D" id="3.30.230.130">
    <property type="entry name" value="Cullin, Chain C, Domain 2"/>
    <property type="match status" value="1"/>
</dbReference>
<dbReference type="PROSITE" id="PS50069">
    <property type="entry name" value="CULLIN_2"/>
    <property type="match status" value="1"/>
</dbReference>
<protein>
    <recommendedName>
        <fullName evidence="7">Cullin family profile domain-containing protein</fullName>
    </recommendedName>
</protein>
<reference evidence="8" key="1">
    <citation type="submission" date="2023-03" db="EMBL/GenBank/DDBJ databases">
        <title>Mating type loci evolution in Malassezia.</title>
        <authorList>
            <person name="Coelho M.A."/>
        </authorList>
    </citation>
    <scope>NUCLEOTIDE SEQUENCE</scope>
    <source>
        <strain evidence="8">CBS 9431</strain>
    </source>
</reference>
<dbReference type="GO" id="GO:0031625">
    <property type="term" value="F:ubiquitin protein ligase binding"/>
    <property type="evidence" value="ECO:0007669"/>
    <property type="project" value="InterPro"/>
</dbReference>
<dbReference type="InterPro" id="IPR059120">
    <property type="entry name" value="Cullin-like_AB"/>
</dbReference>
<dbReference type="SUPFAM" id="SSF46785">
    <property type="entry name" value="Winged helix' DNA-binding domain"/>
    <property type="match status" value="1"/>
</dbReference>
<dbReference type="SMART" id="SM00884">
    <property type="entry name" value="Cullin_Nedd8"/>
    <property type="match status" value="1"/>
</dbReference>
<dbReference type="SUPFAM" id="SSF75632">
    <property type="entry name" value="Cullin homology domain"/>
    <property type="match status" value="1"/>
</dbReference>
<dbReference type="AlphaFoldDB" id="A0AAF0F3U6"/>
<evidence type="ECO:0000256" key="4">
    <source>
        <dbReference type="PROSITE-ProRule" id="PRU00330"/>
    </source>
</evidence>
<evidence type="ECO:0000256" key="1">
    <source>
        <dbReference type="ARBA" id="ARBA00006019"/>
    </source>
</evidence>
<evidence type="ECO:0000256" key="6">
    <source>
        <dbReference type="SAM" id="MobiDB-lite"/>
    </source>
</evidence>
<feature type="domain" description="Cullin family profile" evidence="7">
    <location>
        <begin position="407"/>
        <end position="635"/>
    </location>
</feature>
<accession>A0AAF0F3U6</accession>
<gene>
    <name evidence="8" type="ORF">MJAP1_003281</name>
</gene>
<dbReference type="InterPro" id="IPR001373">
    <property type="entry name" value="Cullin_N"/>
</dbReference>
<dbReference type="InterPro" id="IPR016158">
    <property type="entry name" value="Cullin_homology"/>
</dbReference>
<dbReference type="InterPro" id="IPR036388">
    <property type="entry name" value="WH-like_DNA-bd_sf"/>
</dbReference>
<dbReference type="SUPFAM" id="SSF74788">
    <property type="entry name" value="Cullin repeat-like"/>
    <property type="match status" value="1"/>
</dbReference>
<evidence type="ECO:0000256" key="2">
    <source>
        <dbReference type="ARBA" id="ARBA00022499"/>
    </source>
</evidence>
<sequence length="756" mass="84160">MPPGPLAAGLATLLPHDAGGDERKTKWMKLFETQGVALEGGGGAPPLRALEGTISALMLGGARPRALQSLYRDLDDTSMHSDVDTEKAYRRIATQLKRCVEERMGALAPPAASDAAACGAWALALRDVWCECVERLERVVQLAEPVLGSAWYKRHAEHDLEALCFEHVKQQVLKVMRAEDVLVQGIVQLVQDARDEDEARAQDPAAPAAKGQDADALRLPSSPLPSLLALAERMGIGRRLGNALADHALQHAEGLAALYTDAIGPLLPRIAACLARERRWAAWMYAMSDQAHVPAKMQAILVTQHADALVGTLPALIETQDTARMLHLYTLVRDARRTAPLRAALGQYVKDKGMRLVQGPEDTLISDLLEFQHEMHALLHDAFEGDAELNHAIRDSFEVFVNARDSKPAELLARFADAKLRAGNKIMSDAELEACMTQVLALFRFMHDKDMFEEFYKRYFAKRLLLSRSASDDAERSMLLKLKSECGPDFTAKLETMLKDMQLSDGLMAAYAERGAALPFDFEVSVLTQAHWPTFPEAHASLPQPMLDAMDGFASFYKTCHSGRTLHWRHSLGFLVVTADLGKAGVRELHISTFQAAVLFVFNGWTPGETVSYADISAKTGLEDKELKRTLQSLACGTIPTRVLRKHPQGRDVSDTDTFSLNEALKNERRRIRINQIQHKDTKEEQRSTEERVFIDRELILQAAAMRILKAKKVIKHAELTTEVVQQIKNRFAVDASELKKAFERLIEKDWVYIVM</sequence>
<dbReference type="Gene3D" id="1.10.10.10">
    <property type="entry name" value="Winged helix-like DNA-binding domain superfamily/Winged helix DNA-binding domain"/>
    <property type="match status" value="1"/>
</dbReference>
<dbReference type="Pfam" id="PF00888">
    <property type="entry name" value="Cullin"/>
    <property type="match status" value="1"/>
</dbReference>
<dbReference type="SMART" id="SM00182">
    <property type="entry name" value="CULLIN"/>
    <property type="match status" value="1"/>
</dbReference>
<dbReference type="InterPro" id="IPR016159">
    <property type="entry name" value="Cullin_repeat-like_dom_sf"/>
</dbReference>
<feature type="compositionally biased region" description="Low complexity" evidence="6">
    <location>
        <begin position="202"/>
        <end position="211"/>
    </location>
</feature>
<comment type="similarity">
    <text evidence="1 4 5">Belongs to the cullin family.</text>
</comment>
<dbReference type="Gene3D" id="1.20.1310.10">
    <property type="entry name" value="Cullin Repeats"/>
    <property type="match status" value="2"/>
</dbReference>
<dbReference type="GeneID" id="85226932"/>
<evidence type="ECO:0000313" key="9">
    <source>
        <dbReference type="Proteomes" id="UP001217754"/>
    </source>
</evidence>
<dbReference type="InterPro" id="IPR036390">
    <property type="entry name" value="WH_DNA-bd_sf"/>
</dbReference>
<dbReference type="GO" id="GO:0006511">
    <property type="term" value="P:ubiquitin-dependent protein catabolic process"/>
    <property type="evidence" value="ECO:0007669"/>
    <property type="project" value="InterPro"/>
</dbReference>
<dbReference type="RefSeq" id="XP_060123192.1">
    <property type="nucleotide sequence ID" value="XM_060267209.1"/>
</dbReference>
<evidence type="ECO:0000256" key="5">
    <source>
        <dbReference type="RuleBase" id="RU003829"/>
    </source>
</evidence>
<feature type="region of interest" description="Disordered" evidence="6">
    <location>
        <begin position="197"/>
        <end position="218"/>
    </location>
</feature>
<proteinExistence type="inferred from homology"/>
<dbReference type="EMBL" id="CP119963">
    <property type="protein sequence ID" value="WFD40295.1"/>
    <property type="molecule type" value="Genomic_DNA"/>
</dbReference>
<organism evidence="8 9">
    <name type="scientific">Malassezia japonica</name>
    <dbReference type="NCBI Taxonomy" id="223818"/>
    <lineage>
        <taxon>Eukaryota</taxon>
        <taxon>Fungi</taxon>
        <taxon>Dikarya</taxon>
        <taxon>Basidiomycota</taxon>
        <taxon>Ustilaginomycotina</taxon>
        <taxon>Malasseziomycetes</taxon>
        <taxon>Malasseziales</taxon>
        <taxon>Malasseziaceae</taxon>
        <taxon>Malassezia</taxon>
    </lineage>
</organism>
<dbReference type="FunFam" id="1.20.1310.10:FF:000002">
    <property type="entry name" value="cullin-3 isoform X1"/>
    <property type="match status" value="1"/>
</dbReference>
<dbReference type="Proteomes" id="UP001217754">
    <property type="component" value="Chromosome 6"/>
</dbReference>
<dbReference type="InterPro" id="IPR036317">
    <property type="entry name" value="Cullin_homology_sf"/>
</dbReference>
<keyword evidence="3" id="KW-0832">Ubl conjugation</keyword>
<evidence type="ECO:0000256" key="3">
    <source>
        <dbReference type="ARBA" id="ARBA00022843"/>
    </source>
</evidence>
<keyword evidence="2" id="KW-1017">Isopeptide bond</keyword>
<keyword evidence="9" id="KW-1185">Reference proteome</keyword>
<dbReference type="Pfam" id="PF26557">
    <property type="entry name" value="Cullin_AB"/>
    <property type="match status" value="1"/>
</dbReference>
<name>A0AAF0F3U6_9BASI</name>
<dbReference type="InterPro" id="IPR019559">
    <property type="entry name" value="Cullin_neddylation_domain"/>
</dbReference>
<dbReference type="Pfam" id="PF10557">
    <property type="entry name" value="Cullin_Nedd8"/>
    <property type="match status" value="1"/>
</dbReference>
<evidence type="ECO:0000259" key="7">
    <source>
        <dbReference type="PROSITE" id="PS50069"/>
    </source>
</evidence>
<dbReference type="InterPro" id="IPR045093">
    <property type="entry name" value="Cullin"/>
</dbReference>
<evidence type="ECO:0000313" key="8">
    <source>
        <dbReference type="EMBL" id="WFD40295.1"/>
    </source>
</evidence>